<evidence type="ECO:0000313" key="3">
    <source>
        <dbReference type="Proteomes" id="UP000197361"/>
    </source>
</evidence>
<organism evidence="2 3">
    <name type="scientific">Sphingopyxis bauzanensis</name>
    <dbReference type="NCBI Taxonomy" id="651663"/>
    <lineage>
        <taxon>Bacteria</taxon>
        <taxon>Pseudomonadati</taxon>
        <taxon>Pseudomonadota</taxon>
        <taxon>Alphaproteobacteria</taxon>
        <taxon>Sphingomonadales</taxon>
        <taxon>Sphingomonadaceae</taxon>
        <taxon>Sphingopyxis</taxon>
    </lineage>
</organism>
<proteinExistence type="predicted"/>
<dbReference type="AlphaFoldDB" id="A0A246K0C0"/>
<dbReference type="Proteomes" id="UP000197361">
    <property type="component" value="Unassembled WGS sequence"/>
</dbReference>
<dbReference type="OrthoDB" id="7998277at2"/>
<sequence length="147" mass="16511">MPNYVYSGFYVEGDKNEIERFKKTMFKTTTSDGSNYIDGLDRQETILDFGAVLPIPSGEGQEWCVENWGTKWPGFDVDFGDCPDGTLHFQFTTAWDFPTPAFDAIAAEFPSLVFDGSAYEEDHAFELTGQFNGDNSWGPGELDFIII</sequence>
<accession>A0A246K0C0</accession>
<evidence type="ECO:0000259" key="1">
    <source>
        <dbReference type="Pfam" id="PF18406"/>
    </source>
</evidence>
<dbReference type="Pfam" id="PF18406">
    <property type="entry name" value="DUF1281_C"/>
    <property type="match status" value="1"/>
</dbReference>
<keyword evidence="3" id="KW-1185">Reference proteome</keyword>
<gene>
    <name evidence="2" type="ORF">CDQ92_01830</name>
</gene>
<evidence type="ECO:0000313" key="2">
    <source>
        <dbReference type="EMBL" id="OWQ98950.1"/>
    </source>
</evidence>
<protein>
    <recommendedName>
        <fullName evidence="1">YubB ferredoxin-like domain-containing protein</fullName>
    </recommendedName>
</protein>
<dbReference type="EMBL" id="NISK01000001">
    <property type="protein sequence ID" value="OWQ98950.1"/>
    <property type="molecule type" value="Genomic_DNA"/>
</dbReference>
<dbReference type="InterPro" id="IPR041329">
    <property type="entry name" value="YubB_C"/>
</dbReference>
<comment type="caution">
    <text evidence="2">The sequence shown here is derived from an EMBL/GenBank/DDBJ whole genome shotgun (WGS) entry which is preliminary data.</text>
</comment>
<feature type="domain" description="YubB ferredoxin-like" evidence="1">
    <location>
        <begin position="76"/>
        <end position="131"/>
    </location>
</feature>
<name>A0A246K0C0_9SPHN</name>
<dbReference type="RefSeq" id="WP_088439553.1">
    <property type="nucleotide sequence ID" value="NZ_BMMC01000035.1"/>
</dbReference>
<reference evidence="2 3" key="1">
    <citation type="journal article" date="2010" name="Int. J. Syst. Evol. Microbiol.">
        <title>Sphingopyxis bauzanensis sp. nov., a psychrophilic bacterium isolated from soil.</title>
        <authorList>
            <person name="Zhang D.C."/>
            <person name="Liu H.C."/>
            <person name="Xin Y.H."/>
            <person name="Zhou Y.G."/>
            <person name="Schinner F."/>
            <person name="Margesin R."/>
        </authorList>
    </citation>
    <scope>NUCLEOTIDE SEQUENCE [LARGE SCALE GENOMIC DNA]</scope>
    <source>
        <strain evidence="2 3">DSM 22271</strain>
    </source>
</reference>